<dbReference type="KEGG" id="scor:J3U87_28080"/>
<organism evidence="1 2">
    <name type="scientific">Sulfidibacter corallicola</name>
    <dbReference type="NCBI Taxonomy" id="2818388"/>
    <lineage>
        <taxon>Bacteria</taxon>
        <taxon>Pseudomonadati</taxon>
        <taxon>Acidobacteriota</taxon>
        <taxon>Holophagae</taxon>
        <taxon>Acanthopleuribacterales</taxon>
        <taxon>Acanthopleuribacteraceae</taxon>
        <taxon>Sulfidibacter</taxon>
    </lineage>
</organism>
<reference evidence="1" key="1">
    <citation type="submission" date="2021-03" db="EMBL/GenBank/DDBJ databases">
        <title>Acanthopleuribacteraceae sp. M133.</title>
        <authorList>
            <person name="Wang G."/>
        </authorList>
    </citation>
    <scope>NUCLEOTIDE SEQUENCE</scope>
    <source>
        <strain evidence="1">M133</strain>
    </source>
</reference>
<gene>
    <name evidence="1" type="ORF">J3U87_28080</name>
</gene>
<dbReference type="EMBL" id="CP071793">
    <property type="protein sequence ID" value="QTD49462.1"/>
    <property type="molecule type" value="Genomic_DNA"/>
</dbReference>
<evidence type="ECO:0000313" key="1">
    <source>
        <dbReference type="EMBL" id="QTD49462.1"/>
    </source>
</evidence>
<protein>
    <submittedName>
        <fullName evidence="1">DUF2947 family protein</fullName>
    </submittedName>
</protein>
<accession>A0A8A4TJZ0</accession>
<dbReference type="Proteomes" id="UP000663929">
    <property type="component" value="Chromosome"/>
</dbReference>
<dbReference type="RefSeq" id="WP_237379094.1">
    <property type="nucleotide sequence ID" value="NZ_CP071793.1"/>
</dbReference>
<dbReference type="InterPro" id="IPR021334">
    <property type="entry name" value="DUF2947"/>
</dbReference>
<keyword evidence="2" id="KW-1185">Reference proteome</keyword>
<proteinExistence type="predicted"/>
<dbReference type="AlphaFoldDB" id="A0A8A4TJZ0"/>
<dbReference type="Pfam" id="PF11163">
    <property type="entry name" value="DUF2947"/>
    <property type="match status" value="1"/>
</dbReference>
<sequence length="154" mass="17842">MKKEIPGVFYNDPEMSEADLDGIDVLEEGECSNLWQEYVSEKNRHFMLLADDEWPAKVVGPAEPWYIWEDEWNRGKYDNFKSALFTLGINGESTLYVFWGKETGVKTNWRIFTNNWANFLYEDEGCILIVLDSKTAVILSNGRAWKGDRGSIQK</sequence>
<name>A0A8A4TJZ0_SULCO</name>
<evidence type="ECO:0000313" key="2">
    <source>
        <dbReference type="Proteomes" id="UP000663929"/>
    </source>
</evidence>